<dbReference type="Pfam" id="PF19573">
    <property type="entry name" value="DUF6089"/>
    <property type="match status" value="1"/>
</dbReference>
<evidence type="ECO:0000313" key="3">
    <source>
        <dbReference type="Proteomes" id="UP000620064"/>
    </source>
</evidence>
<feature type="domain" description="DUF6089" evidence="1">
    <location>
        <begin position="5"/>
        <end position="139"/>
    </location>
</feature>
<sequence>MGNLFAYAQRHEIGIQLGTSNLVGDIGKTKYLNPFPDNLDNISNEGIPFYAALMYRMNFNPHQSLRFRFAYNHVQFNDKYAQEYYRHNRGLSGGNSIYEVSAIFDYNFLPVNDEQKGMLSPYIFGGISGIVFSGTKITAVNDFNRDALGNAIAPSTDEDFNTDFTYGKSASKFSLAIPFGIGLKYKFNYNWAVFGEFMFRPTFTDSVDYSQLETSDVGMSYNKDILASANSTKSLLQTEPYLTVAKNRVDEYLKTREVGNINSKDWVNTISIGISYSFGRPACYCVDK</sequence>
<organism evidence="2 3">
    <name type="scientific">Cloacibacterium rupense</name>
    <dbReference type="NCBI Taxonomy" id="517423"/>
    <lineage>
        <taxon>Bacteria</taxon>
        <taxon>Pseudomonadati</taxon>
        <taxon>Bacteroidota</taxon>
        <taxon>Flavobacteriia</taxon>
        <taxon>Flavobacteriales</taxon>
        <taxon>Weeksellaceae</taxon>
    </lineage>
</organism>
<name>A0ABQ2NID4_9FLAO</name>
<protein>
    <recommendedName>
        <fullName evidence="1">DUF6089 domain-containing protein</fullName>
    </recommendedName>
</protein>
<proteinExistence type="predicted"/>
<accession>A0ABQ2NID4</accession>
<comment type="caution">
    <text evidence="2">The sequence shown here is derived from an EMBL/GenBank/DDBJ whole genome shotgun (WGS) entry which is preliminary data.</text>
</comment>
<evidence type="ECO:0000259" key="1">
    <source>
        <dbReference type="Pfam" id="PF19573"/>
    </source>
</evidence>
<gene>
    <name evidence="2" type="ORF">GCM10010992_15150</name>
</gene>
<reference evidence="3" key="1">
    <citation type="journal article" date="2019" name="Int. J. Syst. Evol. Microbiol.">
        <title>The Global Catalogue of Microorganisms (GCM) 10K type strain sequencing project: providing services to taxonomists for standard genome sequencing and annotation.</title>
        <authorList>
            <consortium name="The Broad Institute Genomics Platform"/>
            <consortium name="The Broad Institute Genome Sequencing Center for Infectious Disease"/>
            <person name="Wu L."/>
            <person name="Ma J."/>
        </authorList>
    </citation>
    <scope>NUCLEOTIDE SEQUENCE [LARGE SCALE GENOMIC DNA]</scope>
    <source>
        <strain evidence="3">CGMCC 1.7656</strain>
    </source>
</reference>
<dbReference type="SUPFAM" id="SSF56925">
    <property type="entry name" value="OMPA-like"/>
    <property type="match status" value="1"/>
</dbReference>
<dbReference type="EMBL" id="BMLV01000002">
    <property type="protein sequence ID" value="GGP04118.1"/>
    <property type="molecule type" value="Genomic_DNA"/>
</dbReference>
<dbReference type="InterPro" id="IPR045743">
    <property type="entry name" value="DUF6089"/>
</dbReference>
<dbReference type="InterPro" id="IPR011250">
    <property type="entry name" value="OMP/PagP_B-barrel"/>
</dbReference>
<dbReference type="Proteomes" id="UP000620064">
    <property type="component" value="Unassembled WGS sequence"/>
</dbReference>
<evidence type="ECO:0000313" key="2">
    <source>
        <dbReference type="EMBL" id="GGP04118.1"/>
    </source>
</evidence>
<dbReference type="Gene3D" id="2.40.160.20">
    <property type="match status" value="1"/>
</dbReference>
<keyword evidence="3" id="KW-1185">Reference proteome</keyword>